<dbReference type="InterPro" id="IPR035906">
    <property type="entry name" value="MetI-like_sf"/>
</dbReference>
<evidence type="ECO:0000256" key="5">
    <source>
        <dbReference type="ARBA" id="ARBA00022989"/>
    </source>
</evidence>
<evidence type="ECO:0000256" key="2">
    <source>
        <dbReference type="ARBA" id="ARBA00022448"/>
    </source>
</evidence>
<dbReference type="PANTHER" id="PTHR43744:SF9">
    <property type="entry name" value="POLYGALACTURONAN_RHAMNOGALACTURONAN TRANSPORT SYSTEM PERMEASE PROTEIN YTCP"/>
    <property type="match status" value="1"/>
</dbReference>
<dbReference type="Pfam" id="PF00528">
    <property type="entry name" value="BPD_transp_1"/>
    <property type="match status" value="1"/>
</dbReference>
<comment type="similarity">
    <text evidence="7">Belongs to the binding-protein-dependent transport system permease family.</text>
</comment>
<sequence>MKTGTVKLSRKRGLRDRFELMDAIILIFLLVWALLIVIPFISVIAISFATPQEYLDSKLLLFPTQPTLSNYKTLFADGRILVGYRTTLTILLIGVPLNMFLTTSVAYALSRGSFPLKKFFLYAILFTMLFNGGIVPLYLLMMELDLTNNIWSVILAYGVNTFYMIIMRSYFQSLPDSLIESARLDGAGEWTILFRIILPLSMPIIATVTLFYSVDRWNEWFNAMIFLRSNDMIPLQLVLRSMVLEATASKTMVASSAAITGSMFSDGLKMAAVIVTMLPIMCVFPFLQKYFVKGILIGAVKA</sequence>
<feature type="transmembrane region" description="Helical" evidence="7">
    <location>
        <begin position="270"/>
        <end position="287"/>
    </location>
</feature>
<proteinExistence type="inferred from homology"/>
<dbReference type="Proteomes" id="UP000886785">
    <property type="component" value="Unassembled WGS sequence"/>
</dbReference>
<reference evidence="9" key="1">
    <citation type="submission" date="2020-10" db="EMBL/GenBank/DDBJ databases">
        <authorList>
            <person name="Gilroy R."/>
        </authorList>
    </citation>
    <scope>NUCLEOTIDE SEQUENCE</scope>
    <source>
        <strain evidence="9">ChiSjej1B19-7085</strain>
    </source>
</reference>
<feature type="transmembrane region" description="Helical" evidence="7">
    <location>
        <begin position="20"/>
        <end position="49"/>
    </location>
</feature>
<keyword evidence="2 7" id="KW-0813">Transport</keyword>
<feature type="transmembrane region" description="Helical" evidence="7">
    <location>
        <begin position="192"/>
        <end position="214"/>
    </location>
</feature>
<evidence type="ECO:0000259" key="8">
    <source>
        <dbReference type="PROSITE" id="PS50928"/>
    </source>
</evidence>
<dbReference type="SUPFAM" id="SSF161098">
    <property type="entry name" value="MetI-like"/>
    <property type="match status" value="1"/>
</dbReference>
<dbReference type="PANTHER" id="PTHR43744">
    <property type="entry name" value="ABC TRANSPORTER PERMEASE PROTEIN MG189-RELATED-RELATED"/>
    <property type="match status" value="1"/>
</dbReference>
<comment type="caution">
    <text evidence="9">The sequence shown here is derived from an EMBL/GenBank/DDBJ whole genome shotgun (WGS) entry which is preliminary data.</text>
</comment>
<name>A0A9D1J205_9FIRM</name>
<feature type="transmembrane region" description="Helical" evidence="7">
    <location>
        <begin position="119"/>
        <end position="138"/>
    </location>
</feature>
<dbReference type="GO" id="GO:0005886">
    <property type="term" value="C:plasma membrane"/>
    <property type="evidence" value="ECO:0007669"/>
    <property type="project" value="UniProtKB-SubCell"/>
</dbReference>
<dbReference type="InterPro" id="IPR000515">
    <property type="entry name" value="MetI-like"/>
</dbReference>
<feature type="transmembrane region" description="Helical" evidence="7">
    <location>
        <begin position="150"/>
        <end position="171"/>
    </location>
</feature>
<keyword evidence="4 7" id="KW-0812">Transmembrane</keyword>
<keyword evidence="3" id="KW-1003">Cell membrane</keyword>
<gene>
    <name evidence="9" type="ORF">IAA54_10815</name>
</gene>
<keyword evidence="5 7" id="KW-1133">Transmembrane helix</keyword>
<evidence type="ECO:0000256" key="6">
    <source>
        <dbReference type="ARBA" id="ARBA00023136"/>
    </source>
</evidence>
<keyword evidence="6 7" id="KW-0472">Membrane</keyword>
<dbReference type="PROSITE" id="PS50928">
    <property type="entry name" value="ABC_TM1"/>
    <property type="match status" value="1"/>
</dbReference>
<comment type="subcellular location">
    <subcellularLocation>
        <location evidence="1 7">Cell membrane</location>
        <topology evidence="1 7">Multi-pass membrane protein</topology>
    </subcellularLocation>
</comment>
<evidence type="ECO:0000256" key="7">
    <source>
        <dbReference type="RuleBase" id="RU363032"/>
    </source>
</evidence>
<dbReference type="GO" id="GO:0055085">
    <property type="term" value="P:transmembrane transport"/>
    <property type="evidence" value="ECO:0007669"/>
    <property type="project" value="InterPro"/>
</dbReference>
<accession>A0A9D1J205</accession>
<evidence type="ECO:0000313" key="10">
    <source>
        <dbReference type="Proteomes" id="UP000886785"/>
    </source>
</evidence>
<feature type="transmembrane region" description="Helical" evidence="7">
    <location>
        <begin position="88"/>
        <end position="107"/>
    </location>
</feature>
<feature type="domain" description="ABC transmembrane type-1" evidence="8">
    <location>
        <begin position="84"/>
        <end position="287"/>
    </location>
</feature>
<reference evidence="9" key="2">
    <citation type="journal article" date="2021" name="PeerJ">
        <title>Extensive microbial diversity within the chicken gut microbiome revealed by metagenomics and culture.</title>
        <authorList>
            <person name="Gilroy R."/>
            <person name="Ravi A."/>
            <person name="Getino M."/>
            <person name="Pursley I."/>
            <person name="Horton D.L."/>
            <person name="Alikhan N.F."/>
            <person name="Baker D."/>
            <person name="Gharbi K."/>
            <person name="Hall N."/>
            <person name="Watson M."/>
            <person name="Adriaenssens E.M."/>
            <person name="Foster-Nyarko E."/>
            <person name="Jarju S."/>
            <person name="Secka A."/>
            <person name="Antonio M."/>
            <person name="Oren A."/>
            <person name="Chaudhuri R.R."/>
            <person name="La Ragione R."/>
            <person name="Hildebrand F."/>
            <person name="Pallen M.J."/>
        </authorList>
    </citation>
    <scope>NUCLEOTIDE SEQUENCE</scope>
    <source>
        <strain evidence="9">ChiSjej1B19-7085</strain>
    </source>
</reference>
<evidence type="ECO:0000256" key="1">
    <source>
        <dbReference type="ARBA" id="ARBA00004651"/>
    </source>
</evidence>
<evidence type="ECO:0000256" key="4">
    <source>
        <dbReference type="ARBA" id="ARBA00022692"/>
    </source>
</evidence>
<dbReference type="EMBL" id="DVHF01000137">
    <property type="protein sequence ID" value="HIR58146.1"/>
    <property type="molecule type" value="Genomic_DNA"/>
</dbReference>
<evidence type="ECO:0000256" key="3">
    <source>
        <dbReference type="ARBA" id="ARBA00022475"/>
    </source>
</evidence>
<evidence type="ECO:0000313" key="9">
    <source>
        <dbReference type="EMBL" id="HIR58146.1"/>
    </source>
</evidence>
<dbReference type="CDD" id="cd06261">
    <property type="entry name" value="TM_PBP2"/>
    <property type="match status" value="1"/>
</dbReference>
<dbReference type="AlphaFoldDB" id="A0A9D1J205"/>
<dbReference type="Gene3D" id="1.10.3720.10">
    <property type="entry name" value="MetI-like"/>
    <property type="match status" value="1"/>
</dbReference>
<organism evidence="9 10">
    <name type="scientific">Candidatus Gallacutalibacter pullicola</name>
    <dbReference type="NCBI Taxonomy" id="2840830"/>
    <lineage>
        <taxon>Bacteria</taxon>
        <taxon>Bacillati</taxon>
        <taxon>Bacillota</taxon>
        <taxon>Clostridia</taxon>
        <taxon>Eubacteriales</taxon>
        <taxon>Candidatus Gallacutalibacter</taxon>
    </lineage>
</organism>
<protein>
    <submittedName>
        <fullName evidence="9">Carbohydrate ABC transporter permease</fullName>
    </submittedName>
</protein>